<feature type="transmembrane region" description="Helical" evidence="1">
    <location>
        <begin position="73"/>
        <end position="96"/>
    </location>
</feature>
<evidence type="ECO:0000313" key="3">
    <source>
        <dbReference type="Proteomes" id="UP001149400"/>
    </source>
</evidence>
<comment type="caution">
    <text evidence="2">The sequence shown here is derived from an EMBL/GenBank/DDBJ whole genome shotgun (WGS) entry which is preliminary data.</text>
</comment>
<dbReference type="Pfam" id="PF10688">
    <property type="entry name" value="Imp-YgjV"/>
    <property type="match status" value="1"/>
</dbReference>
<keyword evidence="1" id="KW-0812">Transmembrane</keyword>
<name>A0ABT5R5C6_9GAMM</name>
<proteinExistence type="predicted"/>
<protein>
    <submittedName>
        <fullName evidence="2">YgjV family protein</fullName>
    </submittedName>
</protein>
<feature type="transmembrane region" description="Helical" evidence="1">
    <location>
        <begin position="108"/>
        <end position="126"/>
    </location>
</feature>
<evidence type="ECO:0000313" key="2">
    <source>
        <dbReference type="EMBL" id="MDD1795487.1"/>
    </source>
</evidence>
<organism evidence="2 3">
    <name type="scientific">Enterovibrio gelatinilyticus</name>
    <dbReference type="NCBI Taxonomy" id="2899819"/>
    <lineage>
        <taxon>Bacteria</taxon>
        <taxon>Pseudomonadati</taxon>
        <taxon>Pseudomonadota</taxon>
        <taxon>Gammaproteobacteria</taxon>
        <taxon>Vibrionales</taxon>
        <taxon>Vibrionaceae</taxon>
        <taxon>Enterovibrio</taxon>
    </lineage>
</organism>
<keyword evidence="1" id="KW-1133">Transmembrane helix</keyword>
<dbReference type="EMBL" id="JAJUBC010000030">
    <property type="protein sequence ID" value="MDD1795487.1"/>
    <property type="molecule type" value="Genomic_DNA"/>
</dbReference>
<feature type="transmembrane region" description="Helical" evidence="1">
    <location>
        <begin position="133"/>
        <end position="151"/>
    </location>
</feature>
<keyword evidence="1" id="KW-0472">Membrane</keyword>
<feature type="transmembrane region" description="Helical" evidence="1">
    <location>
        <begin position="43"/>
        <end position="61"/>
    </location>
</feature>
<accession>A0ABT5R5C6</accession>
<reference evidence="2" key="1">
    <citation type="submission" date="2021-12" db="EMBL/GenBank/DDBJ databases">
        <title>Enterovibrio ZSDZ35 sp. nov. and Enterovibrio ZSDZ42 sp. nov., isolated from coastal seawater in Qingdao.</title>
        <authorList>
            <person name="Zhang P."/>
        </authorList>
    </citation>
    <scope>NUCLEOTIDE SEQUENCE</scope>
    <source>
        <strain evidence="2">ZSDZ42</strain>
    </source>
</reference>
<sequence length="205" mass="22589">MAALFVWRIEQLRLLLRACHFLGITSLFLTWKTNVNEIFSPSQILGYLAFSTAIIAILQTNDIKLKVWMTIGYMLLASHYVMLSSMVTASTLMVGVVRNVVSIRYSSLWVALIFAAIYSIVGILLMSKPVDMLPVIGAVINTMAIVTLKGIKMRLVLIFSCFFGISNAVIIGSIGGIAIESILLFLGVITAYRMMKSERLVSSPS</sequence>
<keyword evidence="3" id="KW-1185">Reference proteome</keyword>
<dbReference type="InterPro" id="IPR019629">
    <property type="entry name" value="Uncharacterised_HI1736/YgjV"/>
</dbReference>
<dbReference type="RefSeq" id="WP_274166282.1">
    <property type="nucleotide sequence ID" value="NZ_JAJUBC010000030.1"/>
</dbReference>
<feature type="transmembrane region" description="Helical" evidence="1">
    <location>
        <begin position="157"/>
        <end position="189"/>
    </location>
</feature>
<dbReference type="Proteomes" id="UP001149400">
    <property type="component" value="Unassembled WGS sequence"/>
</dbReference>
<evidence type="ECO:0000256" key="1">
    <source>
        <dbReference type="SAM" id="Phobius"/>
    </source>
</evidence>
<gene>
    <name evidence="2" type="ORF">LRP50_20355</name>
</gene>